<keyword evidence="1" id="KW-0812">Transmembrane</keyword>
<feature type="transmembrane region" description="Helical" evidence="1">
    <location>
        <begin position="53"/>
        <end position="72"/>
    </location>
</feature>
<accession>A0A197JSW9</accession>
<sequence>MDRWIWSEKVMRGKGADGNGLCLLVTSSLPLTFVFSKGLCFPLHSILFPFESIFFWTVGFLFFSLCSFLISPSHSLTPFLSRSQIRLFCVDNLASPISMGLLDVMGDEKKEVWRKNTLG</sequence>
<organism evidence="2 3">
    <name type="scientific">Linnemannia elongata AG-77</name>
    <dbReference type="NCBI Taxonomy" id="1314771"/>
    <lineage>
        <taxon>Eukaryota</taxon>
        <taxon>Fungi</taxon>
        <taxon>Fungi incertae sedis</taxon>
        <taxon>Mucoromycota</taxon>
        <taxon>Mortierellomycotina</taxon>
        <taxon>Mortierellomycetes</taxon>
        <taxon>Mortierellales</taxon>
        <taxon>Mortierellaceae</taxon>
        <taxon>Linnemannia</taxon>
    </lineage>
</organism>
<keyword evidence="3" id="KW-1185">Reference proteome</keyword>
<protein>
    <submittedName>
        <fullName evidence="2">Uncharacterized protein</fullName>
    </submittedName>
</protein>
<dbReference type="AlphaFoldDB" id="A0A197JSW9"/>
<proteinExistence type="predicted"/>
<dbReference type="Proteomes" id="UP000078512">
    <property type="component" value="Unassembled WGS sequence"/>
</dbReference>
<reference evidence="2 3" key="1">
    <citation type="submission" date="2016-05" db="EMBL/GenBank/DDBJ databases">
        <title>Genome sequencing reveals origins of a unique bacterial endosymbiosis in the earliest lineages of terrestrial Fungi.</title>
        <authorList>
            <consortium name="DOE Joint Genome Institute"/>
            <person name="Uehling J."/>
            <person name="Gryganskyi A."/>
            <person name="Hameed K."/>
            <person name="Tschaplinski T."/>
            <person name="Misztal P."/>
            <person name="Wu S."/>
            <person name="Desiro A."/>
            <person name="Vande Pol N."/>
            <person name="Du Z.-Y."/>
            <person name="Zienkiewicz A."/>
            <person name="Zienkiewicz K."/>
            <person name="Morin E."/>
            <person name="Tisserant E."/>
            <person name="Splivallo R."/>
            <person name="Hainaut M."/>
            <person name="Henrissat B."/>
            <person name="Ohm R."/>
            <person name="Kuo A."/>
            <person name="Yan J."/>
            <person name="Lipzen A."/>
            <person name="Nolan M."/>
            <person name="Labutti K."/>
            <person name="Barry K."/>
            <person name="Goldstein A."/>
            <person name="Labbe J."/>
            <person name="Schadt C."/>
            <person name="Tuskan G."/>
            <person name="Grigoriev I."/>
            <person name="Martin F."/>
            <person name="Vilgalys R."/>
            <person name="Bonito G."/>
        </authorList>
    </citation>
    <scope>NUCLEOTIDE SEQUENCE [LARGE SCALE GENOMIC DNA]</scope>
    <source>
        <strain evidence="2 3">AG-77</strain>
    </source>
</reference>
<evidence type="ECO:0000313" key="3">
    <source>
        <dbReference type="Proteomes" id="UP000078512"/>
    </source>
</evidence>
<dbReference type="EMBL" id="KV442056">
    <property type="protein sequence ID" value="OAQ27541.1"/>
    <property type="molecule type" value="Genomic_DNA"/>
</dbReference>
<evidence type="ECO:0000256" key="1">
    <source>
        <dbReference type="SAM" id="Phobius"/>
    </source>
</evidence>
<gene>
    <name evidence="2" type="ORF">K457DRAFT_624543</name>
</gene>
<keyword evidence="1" id="KW-1133">Transmembrane helix</keyword>
<name>A0A197JSW9_9FUNG</name>
<feature type="transmembrane region" description="Helical" evidence="1">
    <location>
        <begin position="21"/>
        <end position="47"/>
    </location>
</feature>
<keyword evidence="1" id="KW-0472">Membrane</keyword>
<evidence type="ECO:0000313" key="2">
    <source>
        <dbReference type="EMBL" id="OAQ27541.1"/>
    </source>
</evidence>